<dbReference type="Proteomes" id="UP000652761">
    <property type="component" value="Unassembled WGS sequence"/>
</dbReference>
<evidence type="ECO:0000313" key="2">
    <source>
        <dbReference type="Proteomes" id="UP000652761"/>
    </source>
</evidence>
<name>A0A843TZG2_COLES</name>
<dbReference type="AlphaFoldDB" id="A0A843TZG2"/>
<proteinExistence type="predicted"/>
<accession>A0A843TZG2</accession>
<comment type="caution">
    <text evidence="1">The sequence shown here is derived from an EMBL/GenBank/DDBJ whole genome shotgun (WGS) entry which is preliminary data.</text>
</comment>
<gene>
    <name evidence="1" type="ORF">Taro_008881</name>
</gene>
<feature type="non-terminal residue" evidence="1">
    <location>
        <position position="277"/>
    </location>
</feature>
<dbReference type="EMBL" id="NMUH01000301">
    <property type="protein sequence ID" value="MQL76495.1"/>
    <property type="molecule type" value="Genomic_DNA"/>
</dbReference>
<evidence type="ECO:0000313" key="1">
    <source>
        <dbReference type="EMBL" id="MQL76495.1"/>
    </source>
</evidence>
<sequence length="277" mass="30281">MSTTISLKTSRLSPFLGTPIPMSPLREYSRLWVCSSLRPSWRTLERRGKRGLDSGDESFVELSCLGRDAKSHVVVLGVVPQLGQATVVSAILWCSVAALSRSSGEVCGFPARFVCVLQAGCSCCYVACMVNVVAQCVRAVVARLVVDSLAVVFSEWRTVAGMSRCGAPGHLHHIWVHVCYVSCVCGLLSVHCCALCSARSALLLGLSRRSVCHVASLVERCDTCQWLLSAWCWLVVSSSETTRKVWVRPSGDSICRFRVLRFLRVCLVSLSNHKEGL</sequence>
<protein>
    <submittedName>
        <fullName evidence="1">Uncharacterized protein</fullName>
    </submittedName>
</protein>
<keyword evidence="2" id="KW-1185">Reference proteome</keyword>
<organism evidence="1 2">
    <name type="scientific">Colocasia esculenta</name>
    <name type="common">Wild taro</name>
    <name type="synonym">Arum esculentum</name>
    <dbReference type="NCBI Taxonomy" id="4460"/>
    <lineage>
        <taxon>Eukaryota</taxon>
        <taxon>Viridiplantae</taxon>
        <taxon>Streptophyta</taxon>
        <taxon>Embryophyta</taxon>
        <taxon>Tracheophyta</taxon>
        <taxon>Spermatophyta</taxon>
        <taxon>Magnoliopsida</taxon>
        <taxon>Liliopsida</taxon>
        <taxon>Araceae</taxon>
        <taxon>Aroideae</taxon>
        <taxon>Colocasieae</taxon>
        <taxon>Colocasia</taxon>
    </lineage>
</organism>
<reference evidence="1" key="1">
    <citation type="submission" date="2017-07" db="EMBL/GenBank/DDBJ databases">
        <title>Taro Niue Genome Assembly and Annotation.</title>
        <authorList>
            <person name="Atibalentja N."/>
            <person name="Keating K."/>
            <person name="Fields C.J."/>
        </authorList>
    </citation>
    <scope>NUCLEOTIDE SEQUENCE</scope>
    <source>
        <strain evidence="1">Niue_2</strain>
        <tissue evidence="1">Leaf</tissue>
    </source>
</reference>